<dbReference type="GO" id="GO:0016853">
    <property type="term" value="F:isomerase activity"/>
    <property type="evidence" value="ECO:0007669"/>
    <property type="project" value="UniProtKB-KW"/>
</dbReference>
<dbReference type="Gene3D" id="1.10.12.10">
    <property type="entry name" value="Lyase 2-enoyl-coa Hydratase, Chain A, domain 2"/>
    <property type="match status" value="1"/>
</dbReference>
<accession>A0A7G8PG53</accession>
<protein>
    <submittedName>
        <fullName evidence="2">Enoyl-CoA hydratase/isomerase family protein</fullName>
    </submittedName>
</protein>
<dbReference type="InterPro" id="IPR014748">
    <property type="entry name" value="Enoyl-CoA_hydra_C"/>
</dbReference>
<dbReference type="SUPFAM" id="SSF52096">
    <property type="entry name" value="ClpP/crotonase"/>
    <property type="match status" value="1"/>
</dbReference>
<reference evidence="2 3" key="1">
    <citation type="submission" date="2020-07" db="EMBL/GenBank/DDBJ databases">
        <title>Draft genome sequence of four isobutane-metabolizing strains capable of cometabolically degrading diverse ether contaminants.</title>
        <authorList>
            <person name="Chen W."/>
            <person name="Faulkner N."/>
            <person name="Smith C."/>
            <person name="Hyman M."/>
        </authorList>
    </citation>
    <scope>NUCLEOTIDE SEQUENCE [LARGE SCALE GENOMIC DNA]</scope>
    <source>
        <strain evidence="2 3">2A</strain>
    </source>
</reference>
<evidence type="ECO:0000313" key="3">
    <source>
        <dbReference type="Proteomes" id="UP000515498"/>
    </source>
</evidence>
<name>A0A7G8PG53_9MYCO</name>
<proteinExistence type="inferred from homology"/>
<dbReference type="RefSeq" id="WP_187097443.1">
    <property type="nucleotide sequence ID" value="NZ_CP059894.1"/>
</dbReference>
<dbReference type="PANTHER" id="PTHR43802">
    <property type="entry name" value="ENOYL-COA HYDRATASE"/>
    <property type="match status" value="1"/>
</dbReference>
<organism evidence="2 3">
    <name type="scientific">Mycolicibacterium fluoranthenivorans</name>
    <dbReference type="NCBI Taxonomy" id="258505"/>
    <lineage>
        <taxon>Bacteria</taxon>
        <taxon>Bacillati</taxon>
        <taxon>Actinomycetota</taxon>
        <taxon>Actinomycetes</taxon>
        <taxon>Mycobacteriales</taxon>
        <taxon>Mycobacteriaceae</taxon>
        <taxon>Mycolicibacterium</taxon>
    </lineage>
</organism>
<dbReference type="Proteomes" id="UP000515498">
    <property type="component" value="Chromosome"/>
</dbReference>
<dbReference type="CDD" id="cd06558">
    <property type="entry name" value="crotonase-like"/>
    <property type="match status" value="1"/>
</dbReference>
<evidence type="ECO:0000256" key="1">
    <source>
        <dbReference type="ARBA" id="ARBA00005254"/>
    </source>
</evidence>
<dbReference type="Pfam" id="PF00378">
    <property type="entry name" value="ECH_1"/>
    <property type="match status" value="1"/>
</dbReference>
<keyword evidence="2" id="KW-0413">Isomerase</keyword>
<dbReference type="PANTHER" id="PTHR43802:SF1">
    <property type="entry name" value="IP11341P-RELATED"/>
    <property type="match status" value="1"/>
</dbReference>
<dbReference type="EMBL" id="CP059894">
    <property type="protein sequence ID" value="QNJ93319.1"/>
    <property type="molecule type" value="Genomic_DNA"/>
</dbReference>
<dbReference type="InterPro" id="IPR001753">
    <property type="entry name" value="Enoyl-CoA_hydra/iso"/>
</dbReference>
<dbReference type="Gene3D" id="3.90.226.10">
    <property type="entry name" value="2-enoyl-CoA Hydratase, Chain A, domain 1"/>
    <property type="match status" value="1"/>
</dbReference>
<comment type="similarity">
    <text evidence="1">Belongs to the enoyl-CoA hydratase/isomerase family.</text>
</comment>
<dbReference type="AlphaFoldDB" id="A0A7G8PG53"/>
<evidence type="ECO:0000313" key="2">
    <source>
        <dbReference type="EMBL" id="QNJ93319.1"/>
    </source>
</evidence>
<dbReference type="InterPro" id="IPR029045">
    <property type="entry name" value="ClpP/crotonase-like_dom_sf"/>
</dbReference>
<sequence>MSDPAVVVDGIRAERHGPVGLIWLARPDRGNGFTTGMQIELHRQLAELDDDEAIRAIIVTGEGKLFSAGADMEPGGSNFAFDKKRHREAKAEIAARPRPWRMRTPIIGALNGSAVGLGLTFPLQWDIRIVNESAKYGFVFTRRGLIPEQNSLWLLPRLVGLSTATELLLTGRLFSGAEAARMGLATEAVPGERVLDRALAIAADIATNTAPSAVGVTKQLLYDMLAEADRETAFGTEWEVFRWMGRQPDSAEGVASFLEKRTPNFAVPKDIPLPDELDGWEAS</sequence>
<dbReference type="KEGG" id="mflu:HZU40_02845"/>
<gene>
    <name evidence="2" type="ORF">HZU40_02845</name>
</gene>